<feature type="compositionally biased region" description="Polar residues" evidence="1">
    <location>
        <begin position="225"/>
        <end position="247"/>
    </location>
</feature>
<feature type="region of interest" description="Disordered" evidence="1">
    <location>
        <begin position="150"/>
        <end position="297"/>
    </location>
</feature>
<evidence type="ECO:0000313" key="3">
    <source>
        <dbReference type="Proteomes" id="UP001601976"/>
    </source>
</evidence>
<reference evidence="2 3" key="1">
    <citation type="submission" date="2024-10" db="EMBL/GenBank/DDBJ databases">
        <title>The Natural Products Discovery Center: Release of the First 8490 Sequenced Strains for Exploring Actinobacteria Biosynthetic Diversity.</title>
        <authorList>
            <person name="Kalkreuter E."/>
            <person name="Kautsar S.A."/>
            <person name="Yang D."/>
            <person name="Bader C.D."/>
            <person name="Teijaro C.N."/>
            <person name="Fluegel L."/>
            <person name="Davis C.M."/>
            <person name="Simpson J.R."/>
            <person name="Lauterbach L."/>
            <person name="Steele A.D."/>
            <person name="Gui C."/>
            <person name="Meng S."/>
            <person name="Li G."/>
            <person name="Viehrig K."/>
            <person name="Ye F."/>
            <person name="Su P."/>
            <person name="Kiefer A.F."/>
            <person name="Nichols A."/>
            <person name="Cepeda A.J."/>
            <person name="Yan W."/>
            <person name="Fan B."/>
            <person name="Jiang Y."/>
            <person name="Adhikari A."/>
            <person name="Zheng C.-J."/>
            <person name="Schuster L."/>
            <person name="Cowan T.M."/>
            <person name="Smanski M.J."/>
            <person name="Chevrette M.G."/>
            <person name="De Carvalho L.P.S."/>
            <person name="Shen B."/>
        </authorList>
    </citation>
    <scope>NUCLEOTIDE SEQUENCE [LARGE SCALE GENOMIC DNA]</scope>
    <source>
        <strain evidence="2 3">NPDC003029</strain>
    </source>
</reference>
<keyword evidence="3" id="KW-1185">Reference proteome</keyword>
<feature type="compositionally biased region" description="Polar residues" evidence="1">
    <location>
        <begin position="167"/>
        <end position="176"/>
    </location>
</feature>
<protein>
    <submittedName>
        <fullName evidence="2">Uncharacterized protein</fullName>
    </submittedName>
</protein>
<gene>
    <name evidence="2" type="ORF">ACFYWW_31625</name>
</gene>
<proteinExistence type="predicted"/>
<accession>A0ABW6RQR2</accession>
<name>A0ABW6RQR2_9ACTN</name>
<evidence type="ECO:0000256" key="1">
    <source>
        <dbReference type="SAM" id="MobiDB-lite"/>
    </source>
</evidence>
<dbReference type="Proteomes" id="UP001601976">
    <property type="component" value="Unassembled WGS sequence"/>
</dbReference>
<feature type="compositionally biased region" description="Basic and acidic residues" evidence="1">
    <location>
        <begin position="257"/>
        <end position="267"/>
    </location>
</feature>
<sequence>MTTVGGDETDELMEFVGDITDYWSYTQVRDWVLLKPGMTRTALHLYLLLRAMVSETARRTGGGLRRMSLDQLCYLLPGINDKPASPTMVKDALRLLDEHNLVVNPNGGRLVTSTGKGGIQNTFRKYQVNDLPPDSYTGWRNVWDKLDSYTPDWRENPPQPPVHTRTENGVQQSASRISDHRSDQGRSDDGAGRFDGRKSDPPGRKSDQAGRKSDPTGRKKDASKPLTSENSPPKETPQKSSSLSAASETPPAPLTRAEPKIEREINASRDMTPAPSDASVPHPRPEAKKTSHQPQLPLDLQPVMEAYITALGVYPTQRIAEQLRRDALELLELRWPVEHVAKLAGQLPGLGYSSLAKHAGHNPPPASKAASRGASLPWCTKCESPDYRWIAPEDGPAKRCPACNPAVAVAAP</sequence>
<evidence type="ECO:0000313" key="2">
    <source>
        <dbReference type="EMBL" id="MFF3343203.1"/>
    </source>
</evidence>
<feature type="compositionally biased region" description="Basic and acidic residues" evidence="1">
    <location>
        <begin position="177"/>
        <end position="223"/>
    </location>
</feature>
<organism evidence="2 3">
    <name type="scientific">Streptomyces flavidovirens</name>
    <dbReference type="NCBI Taxonomy" id="67298"/>
    <lineage>
        <taxon>Bacteria</taxon>
        <taxon>Bacillati</taxon>
        <taxon>Actinomycetota</taxon>
        <taxon>Actinomycetes</taxon>
        <taxon>Kitasatosporales</taxon>
        <taxon>Streptomycetaceae</taxon>
        <taxon>Streptomyces</taxon>
    </lineage>
</organism>
<dbReference type="EMBL" id="JBIAPK010000013">
    <property type="protein sequence ID" value="MFF3343203.1"/>
    <property type="molecule type" value="Genomic_DNA"/>
</dbReference>
<dbReference type="RefSeq" id="WP_387898707.1">
    <property type="nucleotide sequence ID" value="NZ_JBIAPK010000013.1"/>
</dbReference>
<comment type="caution">
    <text evidence="2">The sequence shown here is derived from an EMBL/GenBank/DDBJ whole genome shotgun (WGS) entry which is preliminary data.</text>
</comment>